<organism evidence="4 5">
    <name type="scientific">Microbacterium thalli</name>
    <dbReference type="NCBI Taxonomy" id="3027921"/>
    <lineage>
        <taxon>Bacteria</taxon>
        <taxon>Bacillati</taxon>
        <taxon>Actinomycetota</taxon>
        <taxon>Actinomycetes</taxon>
        <taxon>Micrococcales</taxon>
        <taxon>Microbacteriaceae</taxon>
        <taxon>Microbacterium</taxon>
    </lineage>
</organism>
<protein>
    <submittedName>
        <fullName evidence="4">FMN-binding protein</fullName>
    </submittedName>
</protein>
<feature type="compositionally biased region" description="Gly residues" evidence="1">
    <location>
        <begin position="55"/>
        <end position="65"/>
    </location>
</feature>
<evidence type="ECO:0000259" key="3">
    <source>
        <dbReference type="SMART" id="SM00900"/>
    </source>
</evidence>
<reference evidence="4 5" key="1">
    <citation type="submission" date="2023-02" db="EMBL/GenBank/DDBJ databases">
        <title>Study of novel species of the Microbacterium genus.</title>
        <authorList>
            <person name="Arroyo-Herrera I."/>
            <person name="Roman-Ponce B."/>
            <person name="Vasquez-Murrieta M.S."/>
        </authorList>
    </citation>
    <scope>NUCLEOTIDE SEQUENCE [LARGE SCALE GENOMIC DNA]</scope>
    <source>
        <strain evidence="4 5">NE1TT3</strain>
    </source>
</reference>
<dbReference type="InterPro" id="IPR007329">
    <property type="entry name" value="FMN-bd"/>
</dbReference>
<feature type="chain" id="PRO_5045643589" evidence="2">
    <location>
        <begin position="33"/>
        <end position="161"/>
    </location>
</feature>
<dbReference type="SMART" id="SM00900">
    <property type="entry name" value="FMN_bind"/>
    <property type="match status" value="1"/>
</dbReference>
<feature type="domain" description="FMN-binding" evidence="3">
    <location>
        <begin position="69"/>
        <end position="159"/>
    </location>
</feature>
<feature type="compositionally biased region" description="Low complexity" evidence="1">
    <location>
        <begin position="45"/>
        <end position="54"/>
    </location>
</feature>
<sequence>MIRTTAVPRPLRVTAAAASVAGLALLAGCAGASDAEEPAAGADQPSSATTPAAGGSTGSAGGGTYTDGSYTAEGSYQTPEGPETITVTLTIASDAVSDVEVVGEPTRRESKQYQEEFIGGIDDLVVGKSLDDIEVDRVAGSSLTSGGFNAAVEEIRTDAAA</sequence>
<comment type="caution">
    <text evidence="4">The sequence shown here is derived from an EMBL/GenBank/DDBJ whole genome shotgun (WGS) entry which is preliminary data.</text>
</comment>
<evidence type="ECO:0000313" key="4">
    <source>
        <dbReference type="EMBL" id="MDD7963369.1"/>
    </source>
</evidence>
<dbReference type="PROSITE" id="PS51257">
    <property type="entry name" value="PROKAR_LIPOPROTEIN"/>
    <property type="match status" value="1"/>
</dbReference>
<name>A0ABT5SKL7_9MICO</name>
<keyword evidence="2" id="KW-0732">Signal</keyword>
<feature type="region of interest" description="Disordered" evidence="1">
    <location>
        <begin position="35"/>
        <end position="83"/>
    </location>
</feature>
<evidence type="ECO:0000313" key="5">
    <source>
        <dbReference type="Proteomes" id="UP001218170"/>
    </source>
</evidence>
<dbReference type="Proteomes" id="UP001218170">
    <property type="component" value="Unassembled WGS sequence"/>
</dbReference>
<dbReference type="Gene3D" id="3.90.1010.20">
    <property type="match status" value="1"/>
</dbReference>
<dbReference type="Pfam" id="PF04205">
    <property type="entry name" value="FMN_bind"/>
    <property type="match status" value="1"/>
</dbReference>
<dbReference type="EMBL" id="JAQZCI010000004">
    <property type="protein sequence ID" value="MDD7963369.1"/>
    <property type="molecule type" value="Genomic_DNA"/>
</dbReference>
<evidence type="ECO:0000256" key="1">
    <source>
        <dbReference type="SAM" id="MobiDB-lite"/>
    </source>
</evidence>
<feature type="signal peptide" evidence="2">
    <location>
        <begin position="1"/>
        <end position="32"/>
    </location>
</feature>
<proteinExistence type="predicted"/>
<dbReference type="RefSeq" id="WP_274264932.1">
    <property type="nucleotide sequence ID" value="NZ_JAQZCI010000004.1"/>
</dbReference>
<evidence type="ECO:0000256" key="2">
    <source>
        <dbReference type="SAM" id="SignalP"/>
    </source>
</evidence>
<keyword evidence="5" id="KW-1185">Reference proteome</keyword>
<gene>
    <name evidence="4" type="ORF">PUW80_13520</name>
</gene>
<accession>A0ABT5SKL7</accession>